<dbReference type="GO" id="GO:0006071">
    <property type="term" value="P:glycerol metabolic process"/>
    <property type="evidence" value="ECO:0007669"/>
    <property type="project" value="InterPro"/>
</dbReference>
<dbReference type="RefSeq" id="WP_252931527.1">
    <property type="nucleotide sequence ID" value="NZ_JAEUWV010000010.1"/>
</dbReference>
<proteinExistence type="predicted"/>
<dbReference type="Gene3D" id="1.25.40.340">
    <property type="match status" value="1"/>
</dbReference>
<accession>A0AAW5HY96</accession>
<evidence type="ECO:0000313" key="3">
    <source>
        <dbReference type="Proteomes" id="UP001205920"/>
    </source>
</evidence>
<dbReference type="InterPro" id="IPR036117">
    <property type="entry name" value="DhaL_dom_sf"/>
</dbReference>
<dbReference type="InterPro" id="IPR050270">
    <property type="entry name" value="DegV_domain_contain"/>
</dbReference>
<dbReference type="SMART" id="SM01121">
    <property type="entry name" value="Dak1_2"/>
    <property type="match status" value="1"/>
</dbReference>
<evidence type="ECO:0000259" key="1">
    <source>
        <dbReference type="PROSITE" id="PS51480"/>
    </source>
</evidence>
<dbReference type="NCBIfam" id="TIGR03599">
    <property type="entry name" value="YloV"/>
    <property type="match status" value="1"/>
</dbReference>
<comment type="caution">
    <text evidence="2">The sequence shown here is derived from an EMBL/GenBank/DDBJ whole genome shotgun (WGS) entry which is preliminary data.</text>
</comment>
<organism evidence="2 3">
    <name type="scientific">Corynebacterium lipophilum</name>
    <dbReference type="NCBI Taxonomy" id="2804918"/>
    <lineage>
        <taxon>Bacteria</taxon>
        <taxon>Bacillati</taxon>
        <taxon>Actinomycetota</taxon>
        <taxon>Actinomycetes</taxon>
        <taxon>Mycobacteriales</taxon>
        <taxon>Corynebacteriaceae</taxon>
        <taxon>Corynebacterium</taxon>
    </lineage>
</organism>
<gene>
    <name evidence="2" type="ORF">JMN37_07590</name>
</gene>
<dbReference type="Pfam" id="PF21645">
    <property type="entry name" value="FakA-like_M"/>
    <property type="match status" value="1"/>
</dbReference>
<dbReference type="InterPro" id="IPR004007">
    <property type="entry name" value="DhaL_dom"/>
</dbReference>
<dbReference type="SMART" id="SM01120">
    <property type="entry name" value="Dak2"/>
    <property type="match status" value="1"/>
</dbReference>
<dbReference type="AlphaFoldDB" id="A0AAW5HY96"/>
<dbReference type="SUPFAM" id="SSF101473">
    <property type="entry name" value="DhaL-like"/>
    <property type="match status" value="1"/>
</dbReference>
<dbReference type="Pfam" id="PF13684">
    <property type="entry name" value="FakA-like_C"/>
    <property type="match status" value="1"/>
</dbReference>
<reference evidence="2 3" key="1">
    <citation type="submission" date="2021-01" db="EMBL/GenBank/DDBJ databases">
        <title>Identification and Characterization of Corynebacterium sp.</title>
        <authorList>
            <person name="Luo Q."/>
            <person name="Qu P."/>
            <person name="Chen Q."/>
        </authorList>
    </citation>
    <scope>NUCLEOTIDE SEQUENCE [LARGE SCALE GENOMIC DNA]</scope>
    <source>
        <strain evidence="2 3">MC-18</strain>
    </source>
</reference>
<dbReference type="EMBL" id="JAEUWV010000010">
    <property type="protein sequence ID" value="MCO6394835.1"/>
    <property type="molecule type" value="Genomic_DNA"/>
</dbReference>
<feature type="domain" description="DhaL" evidence="1">
    <location>
        <begin position="10"/>
        <end position="205"/>
    </location>
</feature>
<keyword evidence="3" id="KW-1185">Reference proteome</keyword>
<dbReference type="InterPro" id="IPR033470">
    <property type="entry name" value="FakA-like_C"/>
</dbReference>
<dbReference type="PANTHER" id="PTHR33434">
    <property type="entry name" value="DEGV DOMAIN-CONTAINING PROTEIN DR_1986-RELATED"/>
    <property type="match status" value="1"/>
</dbReference>
<dbReference type="Proteomes" id="UP001205920">
    <property type="component" value="Unassembled WGS sequence"/>
</dbReference>
<name>A0AAW5HY96_9CORY</name>
<protein>
    <submittedName>
        <fullName evidence="2">DAK2 domain-containing protein</fullName>
    </submittedName>
</protein>
<sequence length="520" mass="53974">METATALDGPRLLSWARRAAAELERRRHEINQLNVFPVPDADTGSNMAQTMAAAVEEASKRSDAQSMQEVAEALAVGAIRGARGNSGVVLSQVIRGVAQTADEDTRSGQFIANALAQAVQFVDRAIAEPVEGTVITVLRAASTAASQALQDSGGEAPALSIAQAAADAAETALARTPSQLEALREAGVVDAGGTGLVILLESLVYELDGQPYEVAQPATHGTSHVISHASGKANLEVMFFFEGDMDVLEGELTTMGDCLVIARNNEHSGKVHIHSTEAGAVIERAFARGTVTQLHLEVLPDEPVTQTPTRLVVAVTPPGSLTDLYAQAGAVTVAPGENIVADILAAVHKTEAREVILLPNGLLDQRSLAAVEKATHAFEQSITLLPTVRLVSGIAALAVHDPAQPLATAAFTMSEAAGEMRTAVLQRAPKAGLVQGGAVSKGDIIAMAHGETLLIADDAIAAVEKTCKRLLEPGGEQVTVLFDTASLRAEDLAALDDKLDVDVIVFPADGLGAVAEIGVE</sequence>
<dbReference type="GO" id="GO:0004371">
    <property type="term" value="F:glycerone kinase activity"/>
    <property type="evidence" value="ECO:0007669"/>
    <property type="project" value="InterPro"/>
</dbReference>
<dbReference type="InterPro" id="IPR048394">
    <property type="entry name" value="FakA-like_M"/>
</dbReference>
<dbReference type="Pfam" id="PF02734">
    <property type="entry name" value="Dak2"/>
    <property type="match status" value="1"/>
</dbReference>
<dbReference type="PROSITE" id="PS51480">
    <property type="entry name" value="DHAL"/>
    <property type="match status" value="1"/>
</dbReference>
<dbReference type="InterPro" id="IPR019986">
    <property type="entry name" value="YloV-like"/>
</dbReference>
<evidence type="ECO:0000313" key="2">
    <source>
        <dbReference type="EMBL" id="MCO6394835.1"/>
    </source>
</evidence>
<dbReference type="PANTHER" id="PTHR33434:SF4">
    <property type="entry name" value="PHOSPHATASE PROTEIN"/>
    <property type="match status" value="1"/>
</dbReference>